<gene>
    <name evidence="2" type="ORF">OOU_Y34scaffold00071g8</name>
</gene>
<feature type="compositionally biased region" description="Polar residues" evidence="1">
    <location>
        <begin position="458"/>
        <end position="490"/>
    </location>
</feature>
<feature type="compositionally biased region" description="Acidic residues" evidence="1">
    <location>
        <begin position="944"/>
        <end position="953"/>
    </location>
</feature>
<feature type="region of interest" description="Disordered" evidence="1">
    <location>
        <begin position="242"/>
        <end position="342"/>
    </location>
</feature>
<evidence type="ECO:0000313" key="2">
    <source>
        <dbReference type="EMBL" id="ELQ44592.1"/>
    </source>
</evidence>
<feature type="compositionally biased region" description="Polar residues" evidence="1">
    <location>
        <begin position="1225"/>
        <end position="1234"/>
    </location>
</feature>
<feature type="compositionally biased region" description="Polar residues" evidence="1">
    <location>
        <begin position="989"/>
        <end position="1006"/>
    </location>
</feature>
<feature type="compositionally biased region" description="Polar residues" evidence="1">
    <location>
        <begin position="284"/>
        <end position="304"/>
    </location>
</feature>
<protein>
    <submittedName>
        <fullName evidence="2">Uncharacterized protein</fullName>
    </submittedName>
</protein>
<dbReference type="Proteomes" id="UP000011086">
    <property type="component" value="Unassembled WGS sequence"/>
</dbReference>
<feature type="region of interest" description="Disordered" evidence="1">
    <location>
        <begin position="357"/>
        <end position="490"/>
    </location>
</feature>
<organism evidence="2">
    <name type="scientific">Pyricularia oryzae (strain Y34)</name>
    <name type="common">Rice blast fungus</name>
    <name type="synonym">Magnaporthe oryzae</name>
    <dbReference type="NCBI Taxonomy" id="1143189"/>
    <lineage>
        <taxon>Eukaryota</taxon>
        <taxon>Fungi</taxon>
        <taxon>Dikarya</taxon>
        <taxon>Ascomycota</taxon>
        <taxon>Pezizomycotina</taxon>
        <taxon>Sordariomycetes</taxon>
        <taxon>Sordariomycetidae</taxon>
        <taxon>Magnaporthales</taxon>
        <taxon>Pyriculariaceae</taxon>
        <taxon>Pyricularia</taxon>
    </lineage>
</organism>
<sequence>MEINRLTPLDGKTADNLDQLQAASNTYPTDNGGGFLENWDLDPNRFSSFQDTNNGIIGQWTWRSLEDPQARAQLMTEQAAQPHEAIHHSDQAMDDSNTSDRGQVSDAAGAIADPAWEHFPTSSSDQDLSELDANVPASDMHELTNGHPGLSSSEVALIPPASNVTVQGDCSSSLQGCQIFVIHDELPEQSLQKDVSDHKVNDTKDHDDGSSFIGSVSGLLGSISVSKAPSSGISRLHVPLSWTPPKFAKLPPKPSKRKLPTYKGSTLESSESGQTSKRARTTDQRASTRVSTDTIQSLDQSHGPQKTVMLVSRNAGGTSKQNNGASRPCPAPIIKTPTHTASSATEVNKIACQLPTPKSAASGKGPYAASQHPEFASPSTSKGNRNQGSFRDRTRKGADGTGHTPTKSGQYTPAKSGSEQHASTGLTIHDVIVLSDDEKPTDKARQQAYLPKRHTDLSESVASRQNSVTSKQPSQVAKDNRYCSQTDMTSSGSGAACIPNVAVFNRGSMSKSGRLAENASMANSTTAQTPWANAAGRQQNTASQQLIQSRLAARHFQQSLPAITTRIGAKGTSKPLDLTGFQGSRPITRPAAPATQAFARPMGKGAALMILQKTAAPAQNRFTTHPSQHSRQMKRPASDRSEQSWHDIRDKQATRDDIKSQKRQEKFRLDIKSAHPDLPEEEVQRRVDTLEKTKQLELFKRKEERAAKKAYRSRPGELEHDNSTELTNELEAIRKQTRLTRPLSGLDPARLVIAYKVIKTYPYVDSEEAEERYVEEKNFFLEKERANDHAQAVFLNESDPVLQQAGEGTHLKEMTMIFNDDRDGLFEGHRVFSNGKKHSVIVDFFEMQAGDIQPSMHRGRKLSRQAKAAYSPVQFVVWAFFTIDKNARKCATRNTPRSSRSLSKEEMSLLVANQITVSERKVLSAVVSPLPKSLYGNYEADMEDQAAEDDQDLEANPSLNPITTAEQGNEHVIDDSDSGSDDGAHNRTLDISTMTTRESVTITSDTPPEKSGDNPGLHFEEKELEAEEDESLDDEEESEEGDSFDQSTANLTYHPEQIASFTTLRAANIEAYRVYLKLFNIISLNSCIHPTCTCRQAGLSDFLRDNQTNPMAEAAAKGIDLSKQNDGYDFDNDPAYRLPLNFRHIRIFVKKKELIGPLPVGEGLIDNTEELEEEVTEKRDERKEMLRREEARKEAKKVQELERQVSRIRQQEKALDQELTESEMNRQQAQQQDINAGDVATEDEQQRLLDQELQEMDDEDSDVSEEE</sequence>
<evidence type="ECO:0000256" key="1">
    <source>
        <dbReference type="SAM" id="MobiDB-lite"/>
    </source>
</evidence>
<feature type="compositionally biased region" description="Polar residues" evidence="1">
    <location>
        <begin position="377"/>
        <end position="389"/>
    </location>
</feature>
<feature type="compositionally biased region" description="Polar residues" evidence="1">
    <location>
        <begin position="403"/>
        <end position="426"/>
    </location>
</feature>
<feature type="compositionally biased region" description="Acidic residues" evidence="1">
    <location>
        <begin position="1252"/>
        <end position="1267"/>
    </location>
</feature>
<feature type="compositionally biased region" description="Basic and acidic residues" evidence="1">
    <location>
        <begin position="636"/>
        <end position="665"/>
    </location>
</feature>
<feature type="region of interest" description="Disordered" evidence="1">
    <location>
        <begin position="620"/>
        <end position="665"/>
    </location>
</feature>
<feature type="compositionally biased region" description="Basic and acidic residues" evidence="1">
    <location>
        <begin position="436"/>
        <end position="445"/>
    </location>
</feature>
<feature type="region of interest" description="Disordered" evidence="1">
    <location>
        <begin position="77"/>
        <end position="104"/>
    </location>
</feature>
<reference evidence="2" key="1">
    <citation type="journal article" date="2012" name="PLoS Genet.">
        <title>Comparative analysis of the genomes of two field isolates of the rice blast fungus Magnaporthe oryzae.</title>
        <authorList>
            <person name="Xue M."/>
            <person name="Yang J."/>
            <person name="Li Z."/>
            <person name="Hu S."/>
            <person name="Yao N."/>
            <person name="Dean R.A."/>
            <person name="Zhao W."/>
            <person name="Shen M."/>
            <person name="Zhang H."/>
            <person name="Li C."/>
            <person name="Liu L."/>
            <person name="Cao L."/>
            <person name="Xu X."/>
            <person name="Xing Y."/>
            <person name="Hsiang T."/>
            <person name="Zhang Z."/>
            <person name="Xu J.R."/>
            <person name="Peng Y.L."/>
        </authorList>
    </citation>
    <scope>NUCLEOTIDE SEQUENCE</scope>
    <source>
        <strain evidence="2">Y34</strain>
    </source>
</reference>
<feature type="compositionally biased region" description="Polar residues" evidence="1">
    <location>
        <begin position="315"/>
        <end position="325"/>
    </location>
</feature>
<dbReference type="EMBL" id="JH793779">
    <property type="protein sequence ID" value="ELQ44592.1"/>
    <property type="molecule type" value="Genomic_DNA"/>
</dbReference>
<feature type="compositionally biased region" description="Basic and acidic residues" evidence="1">
    <location>
        <begin position="1192"/>
        <end position="1216"/>
    </location>
</feature>
<name>A0AA97PAG1_PYRO3</name>
<feature type="compositionally biased region" description="Polar residues" evidence="1">
    <location>
        <begin position="263"/>
        <end position="276"/>
    </location>
</feature>
<feature type="compositionally biased region" description="Acidic residues" evidence="1">
    <location>
        <begin position="1022"/>
        <end position="1043"/>
    </location>
</feature>
<feature type="compositionally biased region" description="Polar residues" evidence="1">
    <location>
        <begin position="620"/>
        <end position="630"/>
    </location>
</feature>
<feature type="compositionally biased region" description="Polar residues" evidence="1">
    <location>
        <begin position="957"/>
        <end position="967"/>
    </location>
</feature>
<feature type="region of interest" description="Disordered" evidence="1">
    <location>
        <begin position="1192"/>
        <end position="1267"/>
    </location>
</feature>
<feature type="region of interest" description="Disordered" evidence="1">
    <location>
        <begin position="944"/>
        <end position="1048"/>
    </location>
</feature>
<dbReference type="AlphaFoldDB" id="A0AA97PAG1"/>
<proteinExistence type="predicted"/>
<accession>A0AA97PAG1</accession>